<proteinExistence type="predicted"/>
<dbReference type="EMBL" id="MN740738">
    <property type="protein sequence ID" value="QHU09525.1"/>
    <property type="molecule type" value="Genomic_DNA"/>
</dbReference>
<dbReference type="InterPro" id="IPR036643">
    <property type="entry name" value="RNApol_insert_sf"/>
</dbReference>
<dbReference type="GO" id="GO:0046983">
    <property type="term" value="F:protein dimerization activity"/>
    <property type="evidence" value="ECO:0007669"/>
    <property type="project" value="InterPro"/>
</dbReference>
<dbReference type="SMART" id="SM00662">
    <property type="entry name" value="RPOLD"/>
    <property type="match status" value="1"/>
</dbReference>
<sequence>MSARRPFKITKPAVAQTESVFKNLTQTSKTAIKFQLAPTDVAYANVLRRVILTEVESVAFRSHILEDGSTSDIKITKNSTPMSNEMLAHRIGLLPINISNPLEWTSSEYSFKLNIVNDSPDSRDVVAADIQVLKNRGPEEDPLPIPSGEFFYPDPISKETSLLAVLKGRVGTQEPEALVFEAVASVGIGRENAQFIPVSQCSYSYTADTDPERRRDFFEKWLTAHKKVNVADLETNPNRKNELEREFNTMEVARCFIVNERGEPNSFDFTVESIGVLDPFYIVARALQVIQAKLTAYVSIDSGDLPDNMKVRPADARMKGFDFVFTEEDHTLGNLLQCWMDSNLVDSGEITYAGYKVPHPLKDEMVLRIGVDDGKETSARTAISKAAIACADMFRRWSVQWAAVGGTAAAPPSTIRAALNTARQNRFVKT</sequence>
<dbReference type="InterPro" id="IPR050518">
    <property type="entry name" value="Rpo3/RPB3_RNA_Pol_subunit"/>
</dbReference>
<dbReference type="AlphaFoldDB" id="A0A6C0JUV2"/>
<evidence type="ECO:0000313" key="6">
    <source>
        <dbReference type="EMBL" id="QHU09525.1"/>
    </source>
</evidence>
<evidence type="ECO:0000256" key="2">
    <source>
        <dbReference type="ARBA" id="ARBA00022478"/>
    </source>
</evidence>
<protein>
    <recommendedName>
        <fullName evidence="5">DNA-directed RNA polymerase RpoA/D/Rpb3-type domain-containing protein</fullName>
    </recommendedName>
</protein>
<comment type="subcellular location">
    <subcellularLocation>
        <location evidence="1">Virion</location>
    </subcellularLocation>
</comment>
<evidence type="ECO:0000259" key="5">
    <source>
        <dbReference type="SMART" id="SM00662"/>
    </source>
</evidence>
<organism evidence="6">
    <name type="scientific">viral metagenome</name>
    <dbReference type="NCBI Taxonomy" id="1070528"/>
    <lineage>
        <taxon>unclassified sequences</taxon>
        <taxon>metagenomes</taxon>
        <taxon>organismal metagenomes</taxon>
    </lineage>
</organism>
<reference evidence="6" key="1">
    <citation type="journal article" date="2020" name="Nature">
        <title>Giant virus diversity and host interactions through global metagenomics.</title>
        <authorList>
            <person name="Schulz F."/>
            <person name="Roux S."/>
            <person name="Paez-Espino D."/>
            <person name="Jungbluth S."/>
            <person name="Walsh D.A."/>
            <person name="Denef V.J."/>
            <person name="McMahon K.D."/>
            <person name="Konstantinidis K.T."/>
            <person name="Eloe-Fadrosh E.A."/>
            <person name="Kyrpides N.C."/>
            <person name="Woyke T."/>
        </authorList>
    </citation>
    <scope>NUCLEOTIDE SEQUENCE</scope>
    <source>
        <strain evidence="6">GVMAG-S-1101164-105</strain>
    </source>
</reference>
<evidence type="ECO:0000256" key="3">
    <source>
        <dbReference type="ARBA" id="ARBA00022844"/>
    </source>
</evidence>
<dbReference type="InterPro" id="IPR036603">
    <property type="entry name" value="RBP11-like"/>
</dbReference>
<evidence type="ECO:0000256" key="1">
    <source>
        <dbReference type="ARBA" id="ARBA00004328"/>
    </source>
</evidence>
<dbReference type="PANTHER" id="PTHR11800">
    <property type="entry name" value="DNA-DIRECTED RNA POLYMERASE"/>
    <property type="match status" value="1"/>
</dbReference>
<dbReference type="Gene3D" id="3.30.1360.10">
    <property type="entry name" value="RNA polymerase, RBP11-like subunit"/>
    <property type="match status" value="2"/>
</dbReference>
<keyword evidence="4" id="KW-0804">Transcription</keyword>
<accession>A0A6C0JUV2</accession>
<dbReference type="Pfam" id="PF13656">
    <property type="entry name" value="RNA_pol_L_2"/>
    <property type="match status" value="1"/>
</dbReference>
<dbReference type="GO" id="GO:0003899">
    <property type="term" value="F:DNA-directed RNA polymerase activity"/>
    <property type="evidence" value="ECO:0007669"/>
    <property type="project" value="InterPro"/>
</dbReference>
<dbReference type="GO" id="GO:0044423">
    <property type="term" value="C:virion component"/>
    <property type="evidence" value="ECO:0007669"/>
    <property type="project" value="UniProtKB-KW"/>
</dbReference>
<dbReference type="SUPFAM" id="SSF55257">
    <property type="entry name" value="RBP11-like subunits of RNA polymerase"/>
    <property type="match status" value="2"/>
</dbReference>
<dbReference type="SUPFAM" id="SSF56553">
    <property type="entry name" value="Insert subdomain of RNA polymerase alpha subunit"/>
    <property type="match status" value="1"/>
</dbReference>
<dbReference type="Pfam" id="PF01193">
    <property type="entry name" value="RNA_pol_L"/>
    <property type="match status" value="1"/>
</dbReference>
<dbReference type="GO" id="GO:0006366">
    <property type="term" value="P:transcription by RNA polymerase II"/>
    <property type="evidence" value="ECO:0007669"/>
    <property type="project" value="TreeGrafter"/>
</dbReference>
<dbReference type="PANTHER" id="PTHR11800:SF2">
    <property type="entry name" value="DNA-DIRECTED RNA POLYMERASE II SUBUNIT RPB3"/>
    <property type="match status" value="1"/>
</dbReference>
<keyword evidence="2" id="KW-0240">DNA-directed RNA polymerase</keyword>
<keyword evidence="3" id="KW-0946">Virion</keyword>
<feature type="domain" description="DNA-directed RNA polymerase RpoA/D/Rpb3-type" evidence="5">
    <location>
        <begin position="31"/>
        <end position="300"/>
    </location>
</feature>
<dbReference type="InterPro" id="IPR009025">
    <property type="entry name" value="RBP11-like_dimer"/>
</dbReference>
<name>A0A6C0JUV2_9ZZZZ</name>
<dbReference type="GO" id="GO:0005665">
    <property type="term" value="C:RNA polymerase II, core complex"/>
    <property type="evidence" value="ECO:0007669"/>
    <property type="project" value="TreeGrafter"/>
</dbReference>
<evidence type="ECO:0000256" key="4">
    <source>
        <dbReference type="ARBA" id="ARBA00023163"/>
    </source>
</evidence>
<dbReference type="Gene3D" id="2.170.120.12">
    <property type="entry name" value="DNA-directed RNA polymerase, insert domain"/>
    <property type="match status" value="1"/>
</dbReference>
<dbReference type="InterPro" id="IPR011263">
    <property type="entry name" value="DNA-dir_RNA_pol_RpoA/D/Rpb3"/>
</dbReference>